<dbReference type="GO" id="GO:0016020">
    <property type="term" value="C:membrane"/>
    <property type="evidence" value="ECO:0007669"/>
    <property type="project" value="UniProtKB-SubCell"/>
</dbReference>
<keyword evidence="4 6" id="KW-1133">Transmembrane helix</keyword>
<keyword evidence="8" id="KW-1185">Reference proteome</keyword>
<evidence type="ECO:0000256" key="4">
    <source>
        <dbReference type="ARBA" id="ARBA00022989"/>
    </source>
</evidence>
<feature type="transmembrane region" description="Helical" evidence="6">
    <location>
        <begin position="52"/>
        <end position="77"/>
    </location>
</feature>
<dbReference type="Proteomes" id="UP001333818">
    <property type="component" value="Unassembled WGS sequence"/>
</dbReference>
<comment type="caution">
    <text evidence="7">The sequence shown here is derived from an EMBL/GenBank/DDBJ whole genome shotgun (WGS) entry which is preliminary data.</text>
</comment>
<name>A0AAW9PXI3_9CYAN</name>
<accession>A0AAW9PXI3</accession>
<evidence type="ECO:0000256" key="6">
    <source>
        <dbReference type="SAM" id="Phobius"/>
    </source>
</evidence>
<organism evidence="7 8">
    <name type="scientific">Tumidithrix elongata BACA0141</name>
    <dbReference type="NCBI Taxonomy" id="2716417"/>
    <lineage>
        <taxon>Bacteria</taxon>
        <taxon>Bacillati</taxon>
        <taxon>Cyanobacteriota</taxon>
        <taxon>Cyanophyceae</taxon>
        <taxon>Pseudanabaenales</taxon>
        <taxon>Pseudanabaenaceae</taxon>
        <taxon>Tumidithrix</taxon>
        <taxon>Tumidithrix elongata</taxon>
    </lineage>
</organism>
<dbReference type="RefSeq" id="WP_330481576.1">
    <property type="nucleotide sequence ID" value="NZ_JAZBJZ010000001.1"/>
</dbReference>
<comment type="subcellular location">
    <subcellularLocation>
        <location evidence="1">Membrane</location>
        <topology evidence="1">Multi-pass membrane protein</topology>
    </subcellularLocation>
</comment>
<evidence type="ECO:0000313" key="8">
    <source>
        <dbReference type="Proteomes" id="UP001333818"/>
    </source>
</evidence>
<protein>
    <submittedName>
        <fullName evidence="7">Tic20 family protein</fullName>
    </submittedName>
</protein>
<feature type="transmembrane region" description="Helical" evidence="6">
    <location>
        <begin position="123"/>
        <end position="147"/>
    </location>
</feature>
<comment type="similarity">
    <text evidence="2">Belongs to the Tic20 family.</text>
</comment>
<proteinExistence type="inferred from homology"/>
<dbReference type="EMBL" id="JAZBJZ010000001">
    <property type="protein sequence ID" value="MEE3715153.1"/>
    <property type="molecule type" value="Genomic_DNA"/>
</dbReference>
<dbReference type="Pfam" id="PF16166">
    <property type="entry name" value="TIC20"/>
    <property type="match status" value="1"/>
</dbReference>
<reference evidence="7" key="1">
    <citation type="submission" date="2024-01" db="EMBL/GenBank/DDBJ databases">
        <title>Bank of Algae and Cyanobacteria of the Azores (BACA) strain genomes.</title>
        <authorList>
            <person name="Luz R."/>
            <person name="Cordeiro R."/>
            <person name="Fonseca A."/>
            <person name="Goncalves V."/>
        </authorList>
    </citation>
    <scope>NUCLEOTIDE SEQUENCE</scope>
    <source>
        <strain evidence="7">BACA0141</strain>
    </source>
</reference>
<dbReference type="PANTHER" id="PTHR33510:SF5">
    <property type="entry name" value="PROTEIN TIC 20-II, CHLOROPLASTIC"/>
    <property type="match status" value="1"/>
</dbReference>
<dbReference type="AlphaFoldDB" id="A0AAW9PXI3"/>
<sequence>MALRGSVAPLDRLYGCLPYLLPMSAAVFYGAFLFVQFPPLATVFLPLLWLKLWLGFPIIPQVISLDFVVFICLYIFVVRNERVNHFVRFNAMQALLLGIVLVLIQILVSLLQPALPSASSQALIFAVQIFANTIFVGMMAACGFSIFQSIRGLYAEMPIVSEAAYYQVRF</sequence>
<evidence type="ECO:0000313" key="7">
    <source>
        <dbReference type="EMBL" id="MEE3715153.1"/>
    </source>
</evidence>
<gene>
    <name evidence="7" type="ORF">V2H45_00175</name>
</gene>
<keyword evidence="5 6" id="KW-0472">Membrane</keyword>
<evidence type="ECO:0000256" key="2">
    <source>
        <dbReference type="ARBA" id="ARBA00009596"/>
    </source>
</evidence>
<evidence type="ECO:0000256" key="5">
    <source>
        <dbReference type="ARBA" id="ARBA00023136"/>
    </source>
</evidence>
<keyword evidence="3 6" id="KW-0812">Transmembrane</keyword>
<evidence type="ECO:0000256" key="3">
    <source>
        <dbReference type="ARBA" id="ARBA00022692"/>
    </source>
</evidence>
<feature type="transmembrane region" description="Helical" evidence="6">
    <location>
        <begin position="89"/>
        <end position="111"/>
    </location>
</feature>
<evidence type="ECO:0000256" key="1">
    <source>
        <dbReference type="ARBA" id="ARBA00004141"/>
    </source>
</evidence>
<feature type="transmembrane region" description="Helical" evidence="6">
    <location>
        <begin position="12"/>
        <end position="32"/>
    </location>
</feature>
<dbReference type="InterPro" id="IPR005691">
    <property type="entry name" value="Tic20"/>
</dbReference>
<dbReference type="PANTHER" id="PTHR33510">
    <property type="entry name" value="PROTEIN TIC 20-II, CHLOROPLASTIC"/>
    <property type="match status" value="1"/>
</dbReference>